<keyword evidence="2" id="KW-0472">Membrane</keyword>
<dbReference type="PANTHER" id="PTHR43179:SF7">
    <property type="entry name" value="RHAMNOSYLTRANSFERASE WBBL"/>
    <property type="match status" value="1"/>
</dbReference>
<dbReference type="OrthoDB" id="9771846at2"/>
<reference evidence="4 5" key="1">
    <citation type="submission" date="2018-05" db="EMBL/GenBank/DDBJ databases">
        <title>Amnibacterium sp. M8JJ-5, whole genome shotgun sequence.</title>
        <authorList>
            <person name="Tuo L."/>
        </authorList>
    </citation>
    <scope>NUCLEOTIDE SEQUENCE [LARGE SCALE GENOMIC DNA]</scope>
    <source>
        <strain evidence="4 5">M8JJ-5</strain>
    </source>
</reference>
<evidence type="ECO:0000256" key="2">
    <source>
        <dbReference type="SAM" id="Phobius"/>
    </source>
</evidence>
<protein>
    <submittedName>
        <fullName evidence="4">Glycosyl transferase</fullName>
    </submittedName>
</protein>
<proteinExistence type="predicted"/>
<keyword evidence="2" id="KW-0812">Transmembrane</keyword>
<evidence type="ECO:0000313" key="4">
    <source>
        <dbReference type="EMBL" id="PVZ95913.1"/>
    </source>
</evidence>
<dbReference type="SUPFAM" id="SSF53448">
    <property type="entry name" value="Nucleotide-diphospho-sugar transferases"/>
    <property type="match status" value="1"/>
</dbReference>
<dbReference type="Gene3D" id="3.90.550.10">
    <property type="entry name" value="Spore Coat Polysaccharide Biosynthesis Protein SpsA, Chain A"/>
    <property type="match status" value="1"/>
</dbReference>
<evidence type="ECO:0000256" key="1">
    <source>
        <dbReference type="SAM" id="MobiDB-lite"/>
    </source>
</evidence>
<dbReference type="InterPro" id="IPR029044">
    <property type="entry name" value="Nucleotide-diphossugar_trans"/>
</dbReference>
<feature type="region of interest" description="Disordered" evidence="1">
    <location>
        <begin position="1"/>
        <end position="92"/>
    </location>
</feature>
<comment type="caution">
    <text evidence="4">The sequence shown here is derived from an EMBL/GenBank/DDBJ whole genome shotgun (WGS) entry which is preliminary data.</text>
</comment>
<dbReference type="GO" id="GO:0016740">
    <property type="term" value="F:transferase activity"/>
    <property type="evidence" value="ECO:0007669"/>
    <property type="project" value="UniProtKB-KW"/>
</dbReference>
<keyword evidence="4" id="KW-0808">Transferase</keyword>
<dbReference type="PANTHER" id="PTHR43179">
    <property type="entry name" value="RHAMNOSYLTRANSFERASE WBBL"/>
    <property type="match status" value="1"/>
</dbReference>
<dbReference type="CDD" id="cd04186">
    <property type="entry name" value="GT_2_like_c"/>
    <property type="match status" value="1"/>
</dbReference>
<accession>A0A2V1HTL4</accession>
<evidence type="ECO:0000313" key="5">
    <source>
        <dbReference type="Proteomes" id="UP000244893"/>
    </source>
</evidence>
<gene>
    <name evidence="4" type="ORF">DDQ50_05460</name>
</gene>
<dbReference type="Proteomes" id="UP000244893">
    <property type="component" value="Unassembled WGS sequence"/>
</dbReference>
<feature type="transmembrane region" description="Helical" evidence="2">
    <location>
        <begin position="358"/>
        <end position="375"/>
    </location>
</feature>
<dbReference type="EMBL" id="QEOP01000001">
    <property type="protein sequence ID" value="PVZ95913.1"/>
    <property type="molecule type" value="Genomic_DNA"/>
</dbReference>
<feature type="domain" description="Glycosyltransferase 2-like" evidence="3">
    <location>
        <begin position="103"/>
        <end position="221"/>
    </location>
</feature>
<organism evidence="4 5">
    <name type="scientific">Amnibacterium flavum</name>
    <dbReference type="NCBI Taxonomy" id="2173173"/>
    <lineage>
        <taxon>Bacteria</taxon>
        <taxon>Bacillati</taxon>
        <taxon>Actinomycetota</taxon>
        <taxon>Actinomycetes</taxon>
        <taxon>Micrococcales</taxon>
        <taxon>Microbacteriaceae</taxon>
        <taxon>Amnibacterium</taxon>
    </lineage>
</organism>
<sequence length="419" mass="46353">MPAGTGSRHHGIELRHHPRHPADGPAEDREGHRHRGRCLVGRIRGRHSRRDDRCRRDRRRGRSRDEGRPAGRHRRRGSRQDHRNASRRGGGRLIVVDGSPALSVIIVSFNTRDSTVECVRSVIDDAGVADVEIVVVDNGSTDGSVEALRTAFPQIVVDDTGENLGFARAVNRGVHQATGELVVLLNPDTVALPGSLRALVDFEAAHPEYGVYGGRTLTPAGALDPSSCWGEPTLWSMFCFATMLSTVFHGSKTFDPESLGRWQRDSVREVPIVTGCLLLIRRDSYESLGGLDERFFLYGEDAEFSIRARRQGLRPVIVPEAEIVHENGGSTSGSHRKMAMIMAGKTTMFRLIWPRGRARVAIGLLLVGVFVRAALETATRRPRRTWSVAWATRADWLPGYPHAESAIFGRPSIREEIAP</sequence>
<dbReference type="AlphaFoldDB" id="A0A2V1HTL4"/>
<keyword evidence="2" id="KW-1133">Transmembrane helix</keyword>
<evidence type="ECO:0000259" key="3">
    <source>
        <dbReference type="Pfam" id="PF00535"/>
    </source>
</evidence>
<dbReference type="InterPro" id="IPR001173">
    <property type="entry name" value="Glyco_trans_2-like"/>
</dbReference>
<feature type="compositionally biased region" description="Basic residues" evidence="1">
    <location>
        <begin position="32"/>
        <end position="48"/>
    </location>
</feature>
<keyword evidence="5" id="KW-1185">Reference proteome</keyword>
<dbReference type="Pfam" id="PF00535">
    <property type="entry name" value="Glycos_transf_2"/>
    <property type="match status" value="1"/>
</dbReference>
<feature type="compositionally biased region" description="Basic and acidic residues" evidence="1">
    <location>
        <begin position="10"/>
        <end position="31"/>
    </location>
</feature>
<name>A0A2V1HTL4_9MICO</name>